<protein>
    <recommendedName>
        <fullName evidence="9">Guanylate cyclase domain-containing protein</fullName>
    </recommendedName>
</protein>
<dbReference type="PANTHER" id="PTHR11920">
    <property type="entry name" value="GUANYLYL CYCLASE"/>
    <property type="match status" value="1"/>
</dbReference>
<sequence length="753" mass="86582">MTEIARRDNVKAQEDEELIDFLELMRVEDQALAMAIEKERDSVENAIEKMHRLNNFHLDEAHIREANIAEANFLLQMQEMERKWLQQRQVEEAASLKEEEEDRRMLERLIKDMRSLRMGIRQRKEAAEKVQSVKMRISERRQAFATRLSAIEIRQERERKALHDSHSRIVKFDATQNMSIYRQLLQREYEDQELEQTVTTMRGDQKARGIKTASLLDAEKLHEAKMLQLKLRMQKEAEQLREEQLLRLKHMQKVCDLELDHVDDLENLAADQKVQELELELEQKREMEQEEERIQQQNDTFKAFASQRQLQLKAARIATQQRSEARQLARQHKVAAKQRETQFFENEEVIKQNARALDDDDDKRSLGFSEVDGTDALSSAQQSVAATELSDYTDAGTVMNDNTAANKGKAITEVVNTTELQEQQARDTARLEELAKRHADAMEALRTQQREYLASMKREQGEEMSALQQEQEEEYKQLKVQHHIEMDKLLKTQMLADQLEADNEMSNELLYGMLPRYVADAMKEGTEVEPRDFECITILYSDIVQFTNLTAKSRPQQIVSLLNRLYTAFDSILDDYTDVYKTETIGDAYQIVGGLNSTDANYQKYAIEVVDCAFRFIQEVETLDMSDQAQEKLHMRIGIHSGPAVGGVAGITMPKFALFGDNVNIASLMEQKSSPNRVHVSSSTYELVKDAFDFEKRPELVPIEGGEAMTTYWLVGRKQSADADKGGRGKQNAAKRAAAKGVGSKMMRTGAGH</sequence>
<dbReference type="Pfam" id="PF00211">
    <property type="entry name" value="Guanylate_cyc"/>
    <property type="match status" value="1"/>
</dbReference>
<keyword evidence="11" id="KW-1185">Reference proteome</keyword>
<feature type="region of interest" description="Disordered" evidence="8">
    <location>
        <begin position="721"/>
        <end position="753"/>
    </location>
</feature>
<gene>
    <name evidence="10" type="ORF">HK097_007819</name>
</gene>
<keyword evidence="5" id="KW-0472">Membrane</keyword>
<organism evidence="10 11">
    <name type="scientific">Rhizophlyctis rosea</name>
    <dbReference type="NCBI Taxonomy" id="64517"/>
    <lineage>
        <taxon>Eukaryota</taxon>
        <taxon>Fungi</taxon>
        <taxon>Fungi incertae sedis</taxon>
        <taxon>Chytridiomycota</taxon>
        <taxon>Chytridiomycota incertae sedis</taxon>
        <taxon>Chytridiomycetes</taxon>
        <taxon>Rhizophlyctidales</taxon>
        <taxon>Rhizophlyctidaceae</taxon>
        <taxon>Rhizophlyctis</taxon>
    </lineage>
</organism>
<proteinExistence type="predicted"/>
<evidence type="ECO:0000259" key="9">
    <source>
        <dbReference type="PROSITE" id="PS50125"/>
    </source>
</evidence>
<feature type="domain" description="Guanylate cyclase" evidence="9">
    <location>
        <begin position="537"/>
        <end position="670"/>
    </location>
</feature>
<evidence type="ECO:0000313" key="11">
    <source>
        <dbReference type="Proteomes" id="UP001212841"/>
    </source>
</evidence>
<dbReference type="GO" id="GO:0000166">
    <property type="term" value="F:nucleotide binding"/>
    <property type="evidence" value="ECO:0007669"/>
    <property type="project" value="UniProtKB-KW"/>
</dbReference>
<evidence type="ECO:0000256" key="5">
    <source>
        <dbReference type="ARBA" id="ARBA00023136"/>
    </source>
</evidence>
<keyword evidence="3" id="KW-0547">Nucleotide-binding</keyword>
<dbReference type="GO" id="GO:0035556">
    <property type="term" value="P:intracellular signal transduction"/>
    <property type="evidence" value="ECO:0007669"/>
    <property type="project" value="InterPro"/>
</dbReference>
<dbReference type="SMART" id="SM00044">
    <property type="entry name" value="CYCc"/>
    <property type="match status" value="1"/>
</dbReference>
<dbReference type="InterPro" id="IPR001054">
    <property type="entry name" value="A/G_cyclase"/>
</dbReference>
<dbReference type="GO" id="GO:0004383">
    <property type="term" value="F:guanylate cyclase activity"/>
    <property type="evidence" value="ECO:0007669"/>
    <property type="project" value="TreeGrafter"/>
</dbReference>
<dbReference type="InterPro" id="IPR029787">
    <property type="entry name" value="Nucleotide_cyclase"/>
</dbReference>
<evidence type="ECO:0000256" key="8">
    <source>
        <dbReference type="SAM" id="MobiDB-lite"/>
    </source>
</evidence>
<dbReference type="GO" id="GO:0005886">
    <property type="term" value="C:plasma membrane"/>
    <property type="evidence" value="ECO:0007669"/>
    <property type="project" value="TreeGrafter"/>
</dbReference>
<evidence type="ECO:0000256" key="3">
    <source>
        <dbReference type="ARBA" id="ARBA00022741"/>
    </source>
</evidence>
<dbReference type="PANTHER" id="PTHR11920:SF335">
    <property type="entry name" value="GUANYLATE CYCLASE"/>
    <property type="match status" value="1"/>
</dbReference>
<dbReference type="EMBL" id="JADGJD010000421">
    <property type="protein sequence ID" value="KAJ3051216.1"/>
    <property type="molecule type" value="Genomic_DNA"/>
</dbReference>
<evidence type="ECO:0000256" key="4">
    <source>
        <dbReference type="ARBA" id="ARBA00022989"/>
    </source>
</evidence>
<evidence type="ECO:0000256" key="1">
    <source>
        <dbReference type="ARBA" id="ARBA00004370"/>
    </source>
</evidence>
<dbReference type="GO" id="GO:0001653">
    <property type="term" value="F:peptide receptor activity"/>
    <property type="evidence" value="ECO:0007669"/>
    <property type="project" value="TreeGrafter"/>
</dbReference>
<keyword evidence="4" id="KW-1133">Transmembrane helix</keyword>
<name>A0AAD5SCP0_9FUNG</name>
<dbReference type="Gene3D" id="3.30.70.1230">
    <property type="entry name" value="Nucleotide cyclase"/>
    <property type="match status" value="1"/>
</dbReference>
<dbReference type="AlphaFoldDB" id="A0AAD5SCP0"/>
<dbReference type="GO" id="GO:0007168">
    <property type="term" value="P:receptor guanylyl cyclase signaling pathway"/>
    <property type="evidence" value="ECO:0007669"/>
    <property type="project" value="TreeGrafter"/>
</dbReference>
<dbReference type="Proteomes" id="UP001212841">
    <property type="component" value="Unassembled WGS sequence"/>
</dbReference>
<keyword evidence="7" id="KW-0175">Coiled coil</keyword>
<evidence type="ECO:0000256" key="2">
    <source>
        <dbReference type="ARBA" id="ARBA00022692"/>
    </source>
</evidence>
<feature type="coiled-coil region" evidence="7">
    <location>
        <begin position="223"/>
        <end position="307"/>
    </location>
</feature>
<comment type="subcellular location">
    <subcellularLocation>
        <location evidence="1">Membrane</location>
    </subcellularLocation>
</comment>
<dbReference type="InterPro" id="IPR050401">
    <property type="entry name" value="Cyclic_nucleotide_synthase"/>
</dbReference>
<accession>A0AAD5SCP0</accession>
<keyword evidence="2" id="KW-0812">Transmembrane</keyword>
<evidence type="ECO:0000256" key="7">
    <source>
        <dbReference type="SAM" id="Coils"/>
    </source>
</evidence>
<evidence type="ECO:0000313" key="10">
    <source>
        <dbReference type="EMBL" id="KAJ3051216.1"/>
    </source>
</evidence>
<evidence type="ECO:0000256" key="6">
    <source>
        <dbReference type="ARBA" id="ARBA00023239"/>
    </source>
</evidence>
<reference evidence="10" key="1">
    <citation type="submission" date="2020-05" db="EMBL/GenBank/DDBJ databases">
        <title>Phylogenomic resolution of chytrid fungi.</title>
        <authorList>
            <person name="Stajich J.E."/>
            <person name="Amses K."/>
            <person name="Simmons R."/>
            <person name="Seto K."/>
            <person name="Myers J."/>
            <person name="Bonds A."/>
            <person name="Quandt C.A."/>
            <person name="Barry K."/>
            <person name="Liu P."/>
            <person name="Grigoriev I."/>
            <person name="Longcore J.E."/>
            <person name="James T.Y."/>
        </authorList>
    </citation>
    <scope>NUCLEOTIDE SEQUENCE</scope>
    <source>
        <strain evidence="10">JEL0318</strain>
    </source>
</reference>
<dbReference type="FunFam" id="3.30.70.1230:FF:000030">
    <property type="entry name" value="Si:ch211-215j19.12"/>
    <property type="match status" value="1"/>
</dbReference>
<dbReference type="CDD" id="cd07302">
    <property type="entry name" value="CHD"/>
    <property type="match status" value="1"/>
</dbReference>
<keyword evidence="6" id="KW-0456">Lyase</keyword>
<comment type="caution">
    <text evidence="10">The sequence shown here is derived from an EMBL/GenBank/DDBJ whole genome shotgun (WGS) entry which is preliminary data.</text>
</comment>
<dbReference type="SUPFAM" id="SSF55073">
    <property type="entry name" value="Nucleotide cyclase"/>
    <property type="match status" value="1"/>
</dbReference>
<dbReference type="PROSITE" id="PS50125">
    <property type="entry name" value="GUANYLATE_CYCLASE_2"/>
    <property type="match status" value="1"/>
</dbReference>
<dbReference type="GO" id="GO:0004016">
    <property type="term" value="F:adenylate cyclase activity"/>
    <property type="evidence" value="ECO:0007669"/>
    <property type="project" value="TreeGrafter"/>
</dbReference>